<feature type="transmembrane region" description="Helical" evidence="1">
    <location>
        <begin position="82"/>
        <end position="101"/>
    </location>
</feature>
<sequence>MHPIEQKLKDEICPYLVTARRLNRWGPYWVYLGYSYLGELFVLLAGLGISNPIMSFLSDGQVKLESKDGTLITVVQFLNDPWAGGIALALLVMWALVKVYIRNENLAKRCSLLRSCQRQCIHLENQLMQLLPAPNPMKELINLQVKLGSLVEWNIVEESWRYGGPAPNINAQVNEYCSQLVSIFSAHWDQAPPNEQIEV</sequence>
<evidence type="ECO:0000256" key="1">
    <source>
        <dbReference type="SAM" id="Phobius"/>
    </source>
</evidence>
<dbReference type="EMBL" id="CAADFM010000292">
    <property type="protein sequence ID" value="VFK21205.1"/>
    <property type="molecule type" value="Genomic_DNA"/>
</dbReference>
<organism evidence="3">
    <name type="scientific">Candidatus Kentrum sp. LPFa</name>
    <dbReference type="NCBI Taxonomy" id="2126335"/>
    <lineage>
        <taxon>Bacteria</taxon>
        <taxon>Pseudomonadati</taxon>
        <taxon>Pseudomonadota</taxon>
        <taxon>Gammaproteobacteria</taxon>
        <taxon>Candidatus Kentrum</taxon>
    </lineage>
</organism>
<reference evidence="3" key="1">
    <citation type="submission" date="2019-02" db="EMBL/GenBank/DDBJ databases">
        <authorList>
            <person name="Gruber-Vodicka R. H."/>
            <person name="Seah K. B. B."/>
        </authorList>
    </citation>
    <scope>NUCLEOTIDE SEQUENCE</scope>
    <source>
        <strain evidence="2">BECK_S312</strain>
        <strain evidence="3">BECK_S426</strain>
    </source>
</reference>
<evidence type="ECO:0000313" key="3">
    <source>
        <dbReference type="EMBL" id="VFK23595.1"/>
    </source>
</evidence>
<protein>
    <submittedName>
        <fullName evidence="3">Uncharacterized protein</fullName>
    </submittedName>
</protein>
<gene>
    <name evidence="2" type="ORF">BECKLPF1236A_GA0070988_102922</name>
    <name evidence="3" type="ORF">BECKLPF1236C_GA0070990_1000632</name>
</gene>
<keyword evidence="1" id="KW-1133">Transmembrane helix</keyword>
<evidence type="ECO:0000313" key="2">
    <source>
        <dbReference type="EMBL" id="VFK21205.1"/>
    </source>
</evidence>
<keyword evidence="1" id="KW-0812">Transmembrane</keyword>
<feature type="transmembrane region" description="Helical" evidence="1">
    <location>
        <begin position="28"/>
        <end position="49"/>
    </location>
</feature>
<accession>A0A450X2T4</accession>
<keyword evidence="1" id="KW-0472">Membrane</keyword>
<dbReference type="AlphaFoldDB" id="A0A450X2T4"/>
<proteinExistence type="predicted"/>
<name>A0A450X2T4_9GAMM</name>
<dbReference type="EMBL" id="CAADFP010000006">
    <property type="protein sequence ID" value="VFK23595.1"/>
    <property type="molecule type" value="Genomic_DNA"/>
</dbReference>